<keyword evidence="2" id="KW-0676">Redox-active center</keyword>
<gene>
    <name evidence="4" type="ORF">METZ01_LOCUS9996</name>
</gene>
<name>A0A381NRC8_9ZZZZ</name>
<dbReference type="EMBL" id="UINC01000544">
    <property type="protein sequence ID" value="SUZ57142.1"/>
    <property type="molecule type" value="Genomic_DNA"/>
</dbReference>
<dbReference type="InterPro" id="IPR036249">
    <property type="entry name" value="Thioredoxin-like_sf"/>
</dbReference>
<keyword evidence="1" id="KW-0560">Oxidoreductase</keyword>
<evidence type="ECO:0000313" key="4">
    <source>
        <dbReference type="EMBL" id="SUZ57142.1"/>
    </source>
</evidence>
<dbReference type="PANTHER" id="PTHR43110">
    <property type="entry name" value="THIOL PEROXIDASE"/>
    <property type="match status" value="1"/>
</dbReference>
<dbReference type="PROSITE" id="PS51352">
    <property type="entry name" value="THIOREDOXIN_2"/>
    <property type="match status" value="1"/>
</dbReference>
<dbReference type="AlphaFoldDB" id="A0A381NRC8"/>
<evidence type="ECO:0000256" key="1">
    <source>
        <dbReference type="ARBA" id="ARBA00023002"/>
    </source>
</evidence>
<evidence type="ECO:0000256" key="2">
    <source>
        <dbReference type="ARBA" id="ARBA00023284"/>
    </source>
</evidence>
<feature type="domain" description="Thioredoxin" evidence="3">
    <location>
        <begin position="3"/>
        <end position="157"/>
    </location>
</feature>
<dbReference type="InterPro" id="IPR013766">
    <property type="entry name" value="Thioredoxin_domain"/>
</dbReference>
<dbReference type="GO" id="GO:0016491">
    <property type="term" value="F:oxidoreductase activity"/>
    <property type="evidence" value="ECO:0007669"/>
    <property type="project" value="UniProtKB-KW"/>
</dbReference>
<dbReference type="Gene3D" id="3.40.30.10">
    <property type="entry name" value="Glutaredoxin"/>
    <property type="match status" value="1"/>
</dbReference>
<sequence>MSAEVGSTAPDFTLFDTDGNEFSLSSLKGKKVVLAFFPAVFSGVCDDEMCTFRDALSDYSSLNASVVAISTDARFGNAEFKNKHGLNFPVLSDYKKSTIEDYGVAWPDFAGMDGFTAAQRSVFVIGTDGNISWKWLCNVPSDLPPFDEVKSQVEALG</sequence>
<organism evidence="4">
    <name type="scientific">marine metagenome</name>
    <dbReference type="NCBI Taxonomy" id="408172"/>
    <lineage>
        <taxon>unclassified sequences</taxon>
        <taxon>metagenomes</taxon>
        <taxon>ecological metagenomes</taxon>
    </lineage>
</organism>
<dbReference type="InterPro" id="IPR000866">
    <property type="entry name" value="AhpC/TSA"/>
</dbReference>
<dbReference type="InterPro" id="IPR050455">
    <property type="entry name" value="Tpx_Peroxidase_subfamily"/>
</dbReference>
<evidence type="ECO:0000259" key="3">
    <source>
        <dbReference type="PROSITE" id="PS51352"/>
    </source>
</evidence>
<dbReference type="SUPFAM" id="SSF52833">
    <property type="entry name" value="Thioredoxin-like"/>
    <property type="match status" value="1"/>
</dbReference>
<dbReference type="PANTHER" id="PTHR43110:SF1">
    <property type="entry name" value="THIOL PEROXIDASE"/>
    <property type="match status" value="1"/>
</dbReference>
<protein>
    <recommendedName>
        <fullName evidence="3">Thioredoxin domain-containing protein</fullName>
    </recommendedName>
</protein>
<dbReference type="Pfam" id="PF00578">
    <property type="entry name" value="AhpC-TSA"/>
    <property type="match status" value="1"/>
</dbReference>
<reference evidence="4" key="1">
    <citation type="submission" date="2018-05" db="EMBL/GenBank/DDBJ databases">
        <authorList>
            <person name="Lanie J.A."/>
            <person name="Ng W.-L."/>
            <person name="Kazmierczak K.M."/>
            <person name="Andrzejewski T.M."/>
            <person name="Davidsen T.M."/>
            <person name="Wayne K.J."/>
            <person name="Tettelin H."/>
            <person name="Glass J.I."/>
            <person name="Rusch D."/>
            <person name="Podicherti R."/>
            <person name="Tsui H.-C.T."/>
            <person name="Winkler M.E."/>
        </authorList>
    </citation>
    <scope>NUCLEOTIDE SEQUENCE</scope>
</reference>
<proteinExistence type="predicted"/>
<dbReference type="PIRSF" id="PIRSF000239">
    <property type="entry name" value="AHPC"/>
    <property type="match status" value="1"/>
</dbReference>
<dbReference type="InterPro" id="IPR024706">
    <property type="entry name" value="Peroxiredoxin_AhpC-typ"/>
</dbReference>
<dbReference type="GO" id="GO:0016209">
    <property type="term" value="F:antioxidant activity"/>
    <property type="evidence" value="ECO:0007669"/>
    <property type="project" value="InterPro"/>
</dbReference>
<accession>A0A381NRC8</accession>